<dbReference type="Proteomes" id="UP000324326">
    <property type="component" value="Unassembled WGS sequence"/>
</dbReference>
<organism evidence="2 3">
    <name type="scientific">Bacillus swezeyi</name>
    <dbReference type="NCBI Taxonomy" id="1925020"/>
    <lineage>
        <taxon>Bacteria</taxon>
        <taxon>Bacillati</taxon>
        <taxon>Bacillota</taxon>
        <taxon>Bacilli</taxon>
        <taxon>Bacillales</taxon>
        <taxon>Bacillaceae</taxon>
        <taxon>Bacillus</taxon>
    </lineage>
</organism>
<evidence type="ECO:0000313" key="2">
    <source>
        <dbReference type="EMBL" id="KAA6449673.1"/>
    </source>
</evidence>
<reference evidence="2 3" key="1">
    <citation type="submission" date="2018-08" db="EMBL/GenBank/DDBJ databases">
        <title>Bacillus phenotypic plasticity.</title>
        <authorList>
            <person name="Hurtado E."/>
        </authorList>
    </citation>
    <scope>NUCLEOTIDE SEQUENCE [LARGE SCALE GENOMIC DNA]</scope>
    <source>
        <strain evidence="2 3">427</strain>
    </source>
</reference>
<sequence length="223" mass="23906">MKKVGVLFLSAIFLFSVLSISATEVHAQSLDGVQNKSNEFYSTLGMDEDSLNKELDQLIVLLKEMDSKGIDIVDLENNKPEQIESLSSSAKALYLEYESEIQNKGVEETVGDVSLLVGPDVVSSGKFSTAAKASGIYISNKIVDKLNDVAGWSGGIFGVAAALIKLKLGLSPTAYTMLIIAVATLGMKTINSCNKYKKGFYLKGEFVGPMFAPVGTVTCKAKK</sequence>
<feature type="signal peptide" evidence="1">
    <location>
        <begin position="1"/>
        <end position="27"/>
    </location>
</feature>
<dbReference type="RefSeq" id="WP_150149898.1">
    <property type="nucleotide sequence ID" value="NZ_QSND01000003.1"/>
</dbReference>
<evidence type="ECO:0000313" key="3">
    <source>
        <dbReference type="Proteomes" id="UP000324326"/>
    </source>
</evidence>
<protein>
    <submittedName>
        <fullName evidence="2">Uncharacterized protein</fullName>
    </submittedName>
</protein>
<accession>A0A5M8RR78</accession>
<feature type="chain" id="PRO_5024274488" evidence="1">
    <location>
        <begin position="28"/>
        <end position="223"/>
    </location>
</feature>
<name>A0A5M8RR78_9BACI</name>
<evidence type="ECO:0000256" key="1">
    <source>
        <dbReference type="SAM" id="SignalP"/>
    </source>
</evidence>
<gene>
    <name evidence="2" type="ORF">DX927_17665</name>
</gene>
<keyword evidence="1" id="KW-0732">Signal</keyword>
<proteinExistence type="predicted"/>
<dbReference type="EMBL" id="QSND01000003">
    <property type="protein sequence ID" value="KAA6449673.1"/>
    <property type="molecule type" value="Genomic_DNA"/>
</dbReference>
<comment type="caution">
    <text evidence="2">The sequence shown here is derived from an EMBL/GenBank/DDBJ whole genome shotgun (WGS) entry which is preliminary data.</text>
</comment>
<dbReference type="AlphaFoldDB" id="A0A5M8RR78"/>